<keyword evidence="4" id="KW-0449">Lipoprotein</keyword>
<proteinExistence type="predicted"/>
<dbReference type="SUPFAM" id="SSF141488">
    <property type="entry name" value="YdhA-like"/>
    <property type="match status" value="1"/>
</dbReference>
<sequence>MRRALVPLALLALTAAGCATLAPDATDSAVRYRCQAGKSFTAAYALHGKHVVVTAGGVTRTLKLARSGSGARYTAGDAEIWGKGTAATLKGFPGGPYRACDSQ</sequence>
<organism evidence="7 8">
    <name type="scientific">Caulobacter segnis</name>
    <dbReference type="NCBI Taxonomy" id="88688"/>
    <lineage>
        <taxon>Bacteria</taxon>
        <taxon>Pseudomonadati</taxon>
        <taxon>Pseudomonadota</taxon>
        <taxon>Alphaproteobacteria</taxon>
        <taxon>Caulobacterales</taxon>
        <taxon>Caulobacteraceae</taxon>
        <taxon>Caulobacter</taxon>
    </lineage>
</organism>
<keyword evidence="3" id="KW-0564">Palmitate</keyword>
<dbReference type="InterPro" id="IPR018660">
    <property type="entry name" value="MliC"/>
</dbReference>
<dbReference type="Gene3D" id="2.40.128.200">
    <property type="match status" value="1"/>
</dbReference>
<feature type="domain" description="C-type lysozyme inhibitor" evidence="6">
    <location>
        <begin position="32"/>
        <end position="90"/>
    </location>
</feature>
<keyword evidence="2" id="KW-0472">Membrane</keyword>
<evidence type="ECO:0000256" key="4">
    <source>
        <dbReference type="ARBA" id="ARBA00023288"/>
    </source>
</evidence>
<dbReference type="Proteomes" id="UP000249393">
    <property type="component" value="Unassembled WGS sequence"/>
</dbReference>
<evidence type="ECO:0000256" key="2">
    <source>
        <dbReference type="ARBA" id="ARBA00023136"/>
    </source>
</evidence>
<evidence type="ECO:0000259" key="6">
    <source>
        <dbReference type="Pfam" id="PF09864"/>
    </source>
</evidence>
<gene>
    <name evidence="7" type="ORF">DI526_10345</name>
</gene>
<dbReference type="PROSITE" id="PS51257">
    <property type="entry name" value="PROKAR_LIPOPROTEIN"/>
    <property type="match status" value="1"/>
</dbReference>
<evidence type="ECO:0000256" key="1">
    <source>
        <dbReference type="ARBA" id="ARBA00022729"/>
    </source>
</evidence>
<dbReference type="RefSeq" id="WP_304277342.1">
    <property type="nucleotide sequence ID" value="NZ_QFQZ01000027.1"/>
</dbReference>
<keyword evidence="1 5" id="KW-0732">Signal</keyword>
<name>A0A2W5WKL6_9CAUL</name>
<protein>
    <recommendedName>
        <fullName evidence="6">C-type lysozyme inhibitor domain-containing protein</fullName>
    </recommendedName>
</protein>
<dbReference type="InterPro" id="IPR036328">
    <property type="entry name" value="MliC_sf"/>
</dbReference>
<evidence type="ECO:0000256" key="3">
    <source>
        <dbReference type="ARBA" id="ARBA00023139"/>
    </source>
</evidence>
<reference evidence="7 8" key="1">
    <citation type="submission" date="2017-08" db="EMBL/GenBank/DDBJ databases">
        <title>Infants hospitalized years apart are colonized by the same room-sourced microbial strains.</title>
        <authorList>
            <person name="Brooks B."/>
            <person name="Olm M.R."/>
            <person name="Firek B.A."/>
            <person name="Baker R."/>
            <person name="Thomas B.C."/>
            <person name="Morowitz M.J."/>
            <person name="Banfield J.F."/>
        </authorList>
    </citation>
    <scope>NUCLEOTIDE SEQUENCE [LARGE SCALE GENOMIC DNA]</scope>
    <source>
        <strain evidence="7">S2_003_000_R2_4</strain>
    </source>
</reference>
<evidence type="ECO:0000256" key="5">
    <source>
        <dbReference type="SAM" id="SignalP"/>
    </source>
</evidence>
<feature type="chain" id="PRO_5016104073" description="C-type lysozyme inhibitor domain-containing protein" evidence="5">
    <location>
        <begin position="22"/>
        <end position="103"/>
    </location>
</feature>
<feature type="signal peptide" evidence="5">
    <location>
        <begin position="1"/>
        <end position="21"/>
    </location>
</feature>
<evidence type="ECO:0000313" key="8">
    <source>
        <dbReference type="Proteomes" id="UP000249393"/>
    </source>
</evidence>
<comment type="caution">
    <text evidence="7">The sequence shown here is derived from an EMBL/GenBank/DDBJ whole genome shotgun (WGS) entry which is preliminary data.</text>
</comment>
<dbReference type="EMBL" id="QFQZ01000027">
    <property type="protein sequence ID" value="PZR34398.1"/>
    <property type="molecule type" value="Genomic_DNA"/>
</dbReference>
<evidence type="ECO:0000313" key="7">
    <source>
        <dbReference type="EMBL" id="PZR34398.1"/>
    </source>
</evidence>
<accession>A0A2W5WKL6</accession>
<dbReference type="AlphaFoldDB" id="A0A2W5WKL6"/>
<dbReference type="Pfam" id="PF09864">
    <property type="entry name" value="MliC"/>
    <property type="match status" value="1"/>
</dbReference>